<dbReference type="Gene3D" id="3.40.630.30">
    <property type="match status" value="1"/>
</dbReference>
<dbReference type="RefSeq" id="WP_373317394.1">
    <property type="nucleotide sequence ID" value="NZ_BPFB01000033.1"/>
</dbReference>
<dbReference type="InterPro" id="IPR016181">
    <property type="entry name" value="Acyl_CoA_acyltransferase"/>
</dbReference>
<comment type="caution">
    <text evidence="1">The sequence shown here is derived from an EMBL/GenBank/DDBJ whole genome shotgun (WGS) entry which is preliminary data.</text>
</comment>
<evidence type="ECO:0000313" key="1">
    <source>
        <dbReference type="EMBL" id="GIU48931.1"/>
    </source>
</evidence>
<dbReference type="SUPFAM" id="SSF55729">
    <property type="entry name" value="Acyl-CoA N-acyltransferases (Nat)"/>
    <property type="match status" value="1"/>
</dbReference>
<dbReference type="PANTHER" id="PTHR47017">
    <property type="entry name" value="ACYL-COA"/>
    <property type="match status" value="1"/>
</dbReference>
<accession>A0ABQ4PLQ8</accession>
<evidence type="ECO:0008006" key="3">
    <source>
        <dbReference type="Google" id="ProtNLM"/>
    </source>
</evidence>
<dbReference type="Pfam" id="PF04339">
    <property type="entry name" value="FemAB_like"/>
    <property type="match status" value="1"/>
</dbReference>
<proteinExistence type="predicted"/>
<dbReference type="Proteomes" id="UP000761574">
    <property type="component" value="Unassembled WGS sequence"/>
</dbReference>
<reference evidence="1 2" key="1">
    <citation type="submission" date="2021-05" db="EMBL/GenBank/DDBJ databases">
        <title>Molecular characterization for Shewanella algae harboring chromosomal blaOXA-55-like strains isolated from clinical and environment sample.</title>
        <authorList>
            <person name="Ohama Y."/>
            <person name="Aoki K."/>
            <person name="Harada S."/>
            <person name="Moriya K."/>
            <person name="Ishii Y."/>
            <person name="Tateda K."/>
        </authorList>
    </citation>
    <scope>NUCLEOTIDE SEQUENCE [LARGE SCALE GENOMIC DNA]</scope>
    <source>
        <strain evidence="1 2">LMG 23746</strain>
    </source>
</reference>
<dbReference type="InterPro" id="IPR007434">
    <property type="entry name" value="FemAB-like"/>
</dbReference>
<name>A0ABQ4PLQ8_9GAMM</name>
<protein>
    <recommendedName>
        <fullName evidence="3">GNAT family N-acetyltransferase</fullName>
    </recommendedName>
</protein>
<evidence type="ECO:0000313" key="2">
    <source>
        <dbReference type="Proteomes" id="UP000761574"/>
    </source>
</evidence>
<dbReference type="EMBL" id="BPFB01000033">
    <property type="protein sequence ID" value="GIU48931.1"/>
    <property type="molecule type" value="Genomic_DNA"/>
</dbReference>
<sequence>MPLFTFTCVSQISQIGQRQWAQLMGSDNPFSRYEFLHALENSGCVSIETGWQPMHVIVKVLEGDETVNSTTGAETNLVAVMPMYLKTHSYGEYVFDWAWAQAYERHQLNYYPKLVSAVPFTPVTGPRLAISTQLNAAQVQALLTQLSRYLEQQVARVAGSGWHQLFHPHAEHQRLASTGCLTRLGTQFHWHNRGYHDFNAFLAQMSSRKRKNILKERRQLQDKSLYFRFVEGPQITCDALQHFVACYQATYFKRSGHSGYLNLAFFTQLVATMGDAIRLLLVSQQEEGDESMIAAALYFVSDSTLYGRYWGTLVELDGLHFEACYYQGIEYAIAHGFKVFDAGAQGEHKVLRGFEPVETYSAHEIAHGQFRAAIADFTQQERVQVQHYMTQLKQALPYKKGQE</sequence>
<organism evidence="1 2">
    <name type="scientific">Shewanella algidipiscicola</name>
    <dbReference type="NCBI Taxonomy" id="614070"/>
    <lineage>
        <taxon>Bacteria</taxon>
        <taxon>Pseudomonadati</taxon>
        <taxon>Pseudomonadota</taxon>
        <taxon>Gammaproteobacteria</taxon>
        <taxon>Alteromonadales</taxon>
        <taxon>Shewanellaceae</taxon>
        <taxon>Shewanella</taxon>
    </lineage>
</organism>
<dbReference type="PANTHER" id="PTHR47017:SF1">
    <property type="entry name" value="ACYL-COA"/>
    <property type="match status" value="1"/>
</dbReference>
<keyword evidence="2" id="KW-1185">Reference proteome</keyword>
<gene>
    <name evidence="1" type="ORF">TUM4630_26370</name>
</gene>